<evidence type="ECO:0000256" key="4">
    <source>
        <dbReference type="ARBA" id="ARBA00004906"/>
    </source>
</evidence>
<dbReference type="PANTHER" id="PTHR13931">
    <property type="entry name" value="UBIQUITINATION FACTOR E4"/>
    <property type="match status" value="1"/>
</dbReference>
<dbReference type="Proteomes" id="UP001168821">
    <property type="component" value="Unassembled WGS sequence"/>
</dbReference>
<comment type="catalytic activity">
    <reaction evidence="1">
        <text>S-ubiquitinyl-[E2 ubiquitin-conjugating enzyme]-L-cysteine + [acceptor protein]-L-lysine = [E2 ubiquitin-conjugating enzyme]-L-cysteine + N(6)-ubiquitinyl-[acceptor protein]-L-lysine.</text>
        <dbReference type="EC" id="2.3.2.27"/>
    </reaction>
</comment>
<dbReference type="AlphaFoldDB" id="A0AA38HHL4"/>
<dbReference type="InterPro" id="IPR013083">
    <property type="entry name" value="Znf_RING/FYVE/PHD"/>
</dbReference>
<dbReference type="InterPro" id="IPR045132">
    <property type="entry name" value="UBE4"/>
</dbReference>
<comment type="similarity">
    <text evidence="5">Belongs to the ubiquitin conjugation factor E4 family.</text>
</comment>
<feature type="domain" description="U-box" evidence="11">
    <location>
        <begin position="343"/>
        <end position="418"/>
    </location>
</feature>
<dbReference type="InterPro" id="IPR003613">
    <property type="entry name" value="Ubox_domain"/>
</dbReference>
<sequence length="419" mass="48364">MCIRFVLLLGAKEHLKNPHLRSKLAECMFMMTTEVQHEETPFVSIAQANPLALKFLVPSLVSPFLLRRSLPHSYKHFTIDAQISSYVEIEMTGSSNQFYEKFEVRFHLSIVLRLLWSIPEHRRQMINYSKGELFVRFVNLLMNDTTFLLDESLLKLRDIKETQSLMEEPEVWTKLPATVREERESRLTQDERQCRTFLLLAAETVSMFHYLTKEIVLPFLRPELVSRLAAMLNFNLKKLVGKDCQGLKVRNPEKLNFYPKKLLKELVDIYLQLTQGELSVEHPFVQAVGQDGRSYSAQLFPMVVRVLSKIGIDMEKVVKFSDLGRLVESYSQLRQADEEELGEVPEEFVDPLLYTVMSDPVRLPTSNLIVDRSTIVTHLLSDGCDPFNRKPLTIDQLESGLLFILACHSLRLNTRNTSG</sequence>
<keyword evidence="13" id="KW-1185">Reference proteome</keyword>
<proteinExistence type="inferred from homology"/>
<dbReference type="EC" id="2.3.2.27" evidence="6"/>
<evidence type="ECO:0000256" key="5">
    <source>
        <dbReference type="ARBA" id="ARBA00007434"/>
    </source>
</evidence>
<evidence type="ECO:0000256" key="8">
    <source>
        <dbReference type="ARBA" id="ARBA00022679"/>
    </source>
</evidence>
<gene>
    <name evidence="12" type="ORF">Zmor_008707</name>
</gene>
<keyword evidence="7" id="KW-0963">Cytoplasm</keyword>
<evidence type="ECO:0000259" key="11">
    <source>
        <dbReference type="PROSITE" id="PS51698"/>
    </source>
</evidence>
<evidence type="ECO:0000256" key="3">
    <source>
        <dbReference type="ARBA" id="ARBA00004496"/>
    </source>
</evidence>
<comment type="caution">
    <text evidence="12">The sequence shown here is derived from an EMBL/GenBank/DDBJ whole genome shotgun (WGS) entry which is preliminary data.</text>
</comment>
<dbReference type="GO" id="GO:0005634">
    <property type="term" value="C:nucleus"/>
    <property type="evidence" value="ECO:0007669"/>
    <property type="project" value="UniProtKB-SubCell"/>
</dbReference>
<evidence type="ECO:0000256" key="1">
    <source>
        <dbReference type="ARBA" id="ARBA00000900"/>
    </source>
</evidence>
<evidence type="ECO:0000313" key="12">
    <source>
        <dbReference type="EMBL" id="KAJ3619884.1"/>
    </source>
</evidence>
<dbReference type="FunFam" id="3.30.40.10:FF:000055">
    <property type="entry name" value="Ubiquitin conjugation factor e4 a"/>
    <property type="match status" value="1"/>
</dbReference>
<dbReference type="GO" id="GO:0000151">
    <property type="term" value="C:ubiquitin ligase complex"/>
    <property type="evidence" value="ECO:0007669"/>
    <property type="project" value="InterPro"/>
</dbReference>
<comment type="subcellular location">
    <subcellularLocation>
        <location evidence="3">Cytoplasm</location>
    </subcellularLocation>
    <subcellularLocation>
        <location evidence="2">Nucleus</location>
    </subcellularLocation>
</comment>
<dbReference type="PANTHER" id="PTHR13931:SF2">
    <property type="entry name" value="UBIQUITIN CONJUGATION FACTOR E4 B"/>
    <property type="match status" value="1"/>
</dbReference>
<dbReference type="GO" id="GO:0036503">
    <property type="term" value="P:ERAD pathway"/>
    <property type="evidence" value="ECO:0007669"/>
    <property type="project" value="InterPro"/>
</dbReference>
<dbReference type="SUPFAM" id="SSF57850">
    <property type="entry name" value="RING/U-box"/>
    <property type="match status" value="1"/>
</dbReference>
<reference evidence="12" key="1">
    <citation type="journal article" date="2023" name="G3 (Bethesda)">
        <title>Whole genome assemblies of Zophobas morio and Tenebrio molitor.</title>
        <authorList>
            <person name="Kaur S."/>
            <person name="Stinson S.A."/>
            <person name="diCenzo G.C."/>
        </authorList>
    </citation>
    <scope>NUCLEOTIDE SEQUENCE</scope>
    <source>
        <strain evidence="12">QUZm001</strain>
    </source>
</reference>
<keyword evidence="10" id="KW-0539">Nucleus</keyword>
<evidence type="ECO:0000256" key="6">
    <source>
        <dbReference type="ARBA" id="ARBA00012483"/>
    </source>
</evidence>
<dbReference type="GO" id="GO:0000209">
    <property type="term" value="P:protein polyubiquitination"/>
    <property type="evidence" value="ECO:0007669"/>
    <property type="project" value="TreeGrafter"/>
</dbReference>
<dbReference type="SMART" id="SM00504">
    <property type="entry name" value="Ubox"/>
    <property type="match status" value="1"/>
</dbReference>
<keyword evidence="9" id="KW-0833">Ubl conjugation pathway</keyword>
<name>A0AA38HHL4_9CUCU</name>
<evidence type="ECO:0000256" key="9">
    <source>
        <dbReference type="ARBA" id="ARBA00022786"/>
    </source>
</evidence>
<dbReference type="Gene3D" id="3.30.40.10">
    <property type="entry name" value="Zinc/RING finger domain, C3HC4 (zinc finger)"/>
    <property type="match status" value="1"/>
</dbReference>
<evidence type="ECO:0000256" key="7">
    <source>
        <dbReference type="ARBA" id="ARBA00022490"/>
    </source>
</evidence>
<dbReference type="PROSITE" id="PS51698">
    <property type="entry name" value="U_BOX"/>
    <property type="match status" value="1"/>
</dbReference>
<dbReference type="Pfam" id="PF04564">
    <property type="entry name" value="U-box"/>
    <property type="match status" value="1"/>
</dbReference>
<evidence type="ECO:0000256" key="2">
    <source>
        <dbReference type="ARBA" id="ARBA00004123"/>
    </source>
</evidence>
<evidence type="ECO:0000313" key="13">
    <source>
        <dbReference type="Proteomes" id="UP001168821"/>
    </source>
</evidence>
<organism evidence="12 13">
    <name type="scientific">Zophobas morio</name>
    <dbReference type="NCBI Taxonomy" id="2755281"/>
    <lineage>
        <taxon>Eukaryota</taxon>
        <taxon>Metazoa</taxon>
        <taxon>Ecdysozoa</taxon>
        <taxon>Arthropoda</taxon>
        <taxon>Hexapoda</taxon>
        <taxon>Insecta</taxon>
        <taxon>Pterygota</taxon>
        <taxon>Neoptera</taxon>
        <taxon>Endopterygota</taxon>
        <taxon>Coleoptera</taxon>
        <taxon>Polyphaga</taxon>
        <taxon>Cucujiformia</taxon>
        <taxon>Tenebrionidae</taxon>
        <taxon>Zophobas</taxon>
    </lineage>
</organism>
<dbReference type="GO" id="GO:0006511">
    <property type="term" value="P:ubiquitin-dependent protein catabolic process"/>
    <property type="evidence" value="ECO:0007669"/>
    <property type="project" value="InterPro"/>
</dbReference>
<dbReference type="GO" id="GO:0005737">
    <property type="term" value="C:cytoplasm"/>
    <property type="evidence" value="ECO:0007669"/>
    <property type="project" value="UniProtKB-SubCell"/>
</dbReference>
<evidence type="ECO:0000256" key="10">
    <source>
        <dbReference type="ARBA" id="ARBA00023242"/>
    </source>
</evidence>
<comment type="pathway">
    <text evidence="4">Protein modification; protein ubiquitination.</text>
</comment>
<dbReference type="InterPro" id="IPR019474">
    <property type="entry name" value="Ub_conjug_fac_E4_core"/>
</dbReference>
<dbReference type="EMBL" id="JALNTZ010002195">
    <property type="protein sequence ID" value="KAJ3619884.1"/>
    <property type="molecule type" value="Genomic_DNA"/>
</dbReference>
<dbReference type="Pfam" id="PF10408">
    <property type="entry name" value="Ufd2P_core"/>
    <property type="match status" value="2"/>
</dbReference>
<dbReference type="GO" id="GO:0034450">
    <property type="term" value="F:ubiquitin-ubiquitin ligase activity"/>
    <property type="evidence" value="ECO:0007669"/>
    <property type="project" value="InterPro"/>
</dbReference>
<protein>
    <recommendedName>
        <fullName evidence="6">RING-type E3 ubiquitin transferase</fullName>
        <ecNumber evidence="6">2.3.2.27</ecNumber>
    </recommendedName>
</protein>
<accession>A0AA38HHL4</accession>
<keyword evidence="8" id="KW-0808">Transferase</keyword>